<dbReference type="InterPro" id="IPR007755">
    <property type="entry name" value="Poxvirus_A11"/>
</dbReference>
<evidence type="ECO:0000256" key="3">
    <source>
        <dbReference type="ARBA" id="ARBA00022553"/>
    </source>
</evidence>
<sequence length="323" mass="37794">MHISKLIENENATYIFNNDNYPGKIQKHLFPTKIENYKMLYSYLNNNDYYNADDNQEDLISNCSSIHKDIGKLYQEEEYIQDNSFIDYNNDNNISIIVEDPINDNIESKKSSYFSDYMPDINIINNKSKNTTSINVHKSNHDNIKDLSKTEIIKKLNNENSELKKKVKSMVRSDNLNELMKNLNMSGNEIINKKYVIINYARTIGITIPLSDFEILDLTEIEDMYNIIENIKIKKNSYDISNTIIKLIFTCIEKFLVETLHFNLFIDISQGITEDYIESKCKTTKNFISTNISVPEYPFIDIILQIVYKIIGNYVFNNKHLNV</sequence>
<accession>A0ABM9QKJ1</accession>
<dbReference type="Proteomes" id="UP000792374">
    <property type="component" value="Genome"/>
</dbReference>
<proteinExistence type="predicted"/>
<dbReference type="GeneID" id="15613481"/>
<keyword evidence="6" id="KW-1035">Host cytoplasm</keyword>
<evidence type="ECO:0000256" key="2">
    <source>
        <dbReference type="ARBA" id="ARBA00004192"/>
    </source>
</evidence>
<comment type="function">
    <text evidence="1">Required for viral crescent formation early during virus morphogenesis.</text>
</comment>
<dbReference type="EMBL" id="HF679133">
    <property type="protein sequence ID" value="CCU56058.1"/>
    <property type="molecule type" value="Genomic_DNA"/>
</dbReference>
<dbReference type="RefSeq" id="YP_008004560.1">
    <property type="nucleotide sequence ID" value="NC_021249.1"/>
</dbReference>
<keyword evidence="3" id="KW-0597">Phosphoprotein</keyword>
<keyword evidence="5" id="KW-0175">Coiled coil</keyword>
<gene>
    <name evidence="7" type="ORF">CHREV_156</name>
</gene>
<comment type="subcellular location">
    <subcellularLocation>
        <location evidence="2">Host cytoplasm</location>
    </subcellularLocation>
</comment>
<evidence type="ECO:0000313" key="7">
    <source>
        <dbReference type="EMBL" id="CCU56058.1"/>
    </source>
</evidence>
<evidence type="ECO:0000256" key="5">
    <source>
        <dbReference type="ARBA" id="ARBA00023054"/>
    </source>
</evidence>
<evidence type="ECO:0000256" key="1">
    <source>
        <dbReference type="ARBA" id="ARBA00002871"/>
    </source>
</evidence>
<reference evidence="7" key="1">
    <citation type="journal article" date="2013" name="J. Virol.">
        <title>New Insights into the Evolution of Entomopoxvirinae from the Complete Genome Sequences of Four Entomopoxviruses Infecting Adoxophyes honmai, Choristoneura biennis, Choristoneura rosaceana, and Mythimna separata.</title>
        <authorList>
            <person name="Theze J."/>
            <person name="Takatsuka J."/>
            <person name="Li Z."/>
            <person name="Gallais J."/>
            <person name="Doucet D."/>
            <person name="Arif B."/>
            <person name="Nakai M."/>
            <person name="Herniou E.A."/>
        </authorList>
    </citation>
    <scope>NUCLEOTIDE SEQUENCE</scope>
</reference>
<dbReference type="Pfam" id="PF05061">
    <property type="entry name" value="Pox_A11"/>
    <property type="match status" value="1"/>
</dbReference>
<evidence type="ECO:0000313" key="8">
    <source>
        <dbReference type="Proteomes" id="UP000792374"/>
    </source>
</evidence>
<keyword evidence="8" id="KW-1185">Reference proteome</keyword>
<evidence type="ECO:0000256" key="4">
    <source>
        <dbReference type="ARBA" id="ARBA00022921"/>
    </source>
</evidence>
<protein>
    <submittedName>
        <fullName evidence="7">Viral membrane formation (Cop-A11R)</fullName>
    </submittedName>
</protein>
<organism evidence="7 8">
    <name type="scientific">Choristoneura rosaceana entomopoxvirus 'L'</name>
    <dbReference type="NCBI Taxonomy" id="1293539"/>
    <lineage>
        <taxon>Viruses</taxon>
        <taxon>Varidnaviria</taxon>
        <taxon>Bamfordvirae</taxon>
        <taxon>Nucleocytoviricota</taxon>
        <taxon>Pokkesviricetes</taxon>
        <taxon>Chitovirales</taxon>
        <taxon>Poxviridae</taxon>
        <taxon>Entomopoxvirinae</taxon>
        <taxon>Betaentomopoxvirus</taxon>
        <taxon>Betaentomopoxvirus crosaceana</taxon>
        <taxon>Choristoneura rosaceana entomopoxvirus</taxon>
    </lineage>
</organism>
<name>A0ABM9QKJ1_9POXV</name>
<evidence type="ECO:0000256" key="6">
    <source>
        <dbReference type="ARBA" id="ARBA00023200"/>
    </source>
</evidence>
<keyword evidence="4" id="KW-0426">Late protein</keyword>